<organism evidence="1 2">
    <name type="scientific">Ureibacillus yapensis</name>
    <dbReference type="NCBI Taxonomy" id="2304605"/>
    <lineage>
        <taxon>Bacteria</taxon>
        <taxon>Bacillati</taxon>
        <taxon>Bacillota</taxon>
        <taxon>Bacilli</taxon>
        <taxon>Bacillales</taxon>
        <taxon>Caryophanaceae</taxon>
        <taxon>Ureibacillus</taxon>
    </lineage>
</organism>
<dbReference type="EMBL" id="QWEI01000004">
    <property type="protein sequence ID" value="RHW36797.1"/>
    <property type="molecule type" value="Genomic_DNA"/>
</dbReference>
<dbReference type="OrthoDB" id="1684946at2"/>
<comment type="caution">
    <text evidence="1">The sequence shown here is derived from an EMBL/GenBank/DDBJ whole genome shotgun (WGS) entry which is preliminary data.</text>
</comment>
<accession>A0A396S8H1</accession>
<sequence>MSKKQENIQLVLKNIEKMLSSMNYGSITLVVHDDSVVQIEKNEKIRLK</sequence>
<dbReference type="InterPro" id="IPR018743">
    <property type="entry name" value="DUF2292"/>
</dbReference>
<gene>
    <name evidence="1" type="ORF">D1B33_10425</name>
</gene>
<keyword evidence="2" id="KW-1185">Reference proteome</keyword>
<dbReference type="Proteomes" id="UP000265692">
    <property type="component" value="Unassembled WGS sequence"/>
</dbReference>
<dbReference type="RefSeq" id="WP_118876321.1">
    <property type="nucleotide sequence ID" value="NZ_QWEI01000004.1"/>
</dbReference>
<proteinExistence type="predicted"/>
<dbReference type="Pfam" id="PF10055">
    <property type="entry name" value="DUF2292"/>
    <property type="match status" value="1"/>
</dbReference>
<evidence type="ECO:0000313" key="2">
    <source>
        <dbReference type="Proteomes" id="UP000265692"/>
    </source>
</evidence>
<evidence type="ECO:0000313" key="1">
    <source>
        <dbReference type="EMBL" id="RHW36797.1"/>
    </source>
</evidence>
<protein>
    <submittedName>
        <fullName evidence="1">DUF2292 domain-containing protein</fullName>
    </submittedName>
</protein>
<reference evidence="1 2" key="1">
    <citation type="submission" date="2018-08" db="EMBL/GenBank/DDBJ databases">
        <title>Lysinibacillus sp. YLB-03 draft genome sequence.</title>
        <authorList>
            <person name="Yu L."/>
        </authorList>
    </citation>
    <scope>NUCLEOTIDE SEQUENCE [LARGE SCALE GENOMIC DNA]</scope>
    <source>
        <strain evidence="1 2">YLB-03</strain>
    </source>
</reference>
<name>A0A396S8H1_9BACL</name>
<dbReference type="AlphaFoldDB" id="A0A396S8H1"/>